<dbReference type="AlphaFoldDB" id="A0A0D5NMH7"/>
<name>A0A0D5NMH7_9BACL</name>
<reference evidence="1 2" key="1">
    <citation type="journal article" date="2015" name="J. Biotechnol.">
        <title>Complete genome sequence of Paenibacillus beijingensis 7188(T) (=DSM 24997(T)), a novel rhizobacterium from jujube garden soil.</title>
        <authorList>
            <person name="Kwak Y."/>
            <person name="Shin J.H."/>
        </authorList>
    </citation>
    <scope>NUCLEOTIDE SEQUENCE [LARGE SCALE GENOMIC DNA]</scope>
    <source>
        <strain evidence="1 2">DSM 24997</strain>
    </source>
</reference>
<dbReference type="STRING" id="1126833.VN24_18465"/>
<dbReference type="PATRIC" id="fig|1126833.4.peg.4064"/>
<gene>
    <name evidence="1" type="ORF">VN24_18465</name>
</gene>
<evidence type="ECO:0000313" key="1">
    <source>
        <dbReference type="EMBL" id="AJY76182.1"/>
    </source>
</evidence>
<keyword evidence="2" id="KW-1185">Reference proteome</keyword>
<dbReference type="KEGG" id="pbj:VN24_18465"/>
<protein>
    <submittedName>
        <fullName evidence="1">Uncharacterized protein</fullName>
    </submittedName>
</protein>
<accession>A0A0D5NMH7</accession>
<dbReference type="Proteomes" id="UP000032633">
    <property type="component" value="Chromosome"/>
</dbReference>
<dbReference type="EMBL" id="CP011058">
    <property type="protein sequence ID" value="AJY76182.1"/>
    <property type="molecule type" value="Genomic_DNA"/>
</dbReference>
<proteinExistence type="predicted"/>
<evidence type="ECO:0000313" key="2">
    <source>
        <dbReference type="Proteomes" id="UP000032633"/>
    </source>
</evidence>
<organism evidence="1 2">
    <name type="scientific">Paenibacillus beijingensis</name>
    <dbReference type="NCBI Taxonomy" id="1126833"/>
    <lineage>
        <taxon>Bacteria</taxon>
        <taxon>Bacillati</taxon>
        <taxon>Bacillota</taxon>
        <taxon>Bacilli</taxon>
        <taxon>Bacillales</taxon>
        <taxon>Paenibacillaceae</taxon>
        <taxon>Paenibacillus</taxon>
    </lineage>
</organism>
<reference evidence="2" key="2">
    <citation type="submission" date="2015-03" db="EMBL/GenBank/DDBJ databases">
        <title>Genome sequence of Paenibacillus beijingensis strain DSM 24997T.</title>
        <authorList>
            <person name="Kwak Y."/>
            <person name="Shin J.-H."/>
        </authorList>
    </citation>
    <scope>NUCLEOTIDE SEQUENCE [LARGE SCALE GENOMIC DNA]</scope>
    <source>
        <strain evidence="2">DSM 24997</strain>
    </source>
</reference>
<dbReference type="HOGENOM" id="CLU_2937214_0_0_9"/>
<sequence length="60" mass="7305">MLLLEQLLSINTDKQMKQDIRNRLLKMKNIIIEIFIDFATEEDEMYVLEKSIYERINNIE</sequence>